<dbReference type="Pfam" id="PF00158">
    <property type="entry name" value="Sigma54_activat"/>
    <property type="match status" value="1"/>
</dbReference>
<dbReference type="PANTHER" id="PTHR32071:SF81">
    <property type="entry name" value="PROPIONATE CATABOLISM OPERON REGULATORY PROTEIN"/>
    <property type="match status" value="1"/>
</dbReference>
<proteinExistence type="predicted"/>
<evidence type="ECO:0000313" key="7">
    <source>
        <dbReference type="EMBL" id="MCX2972230.1"/>
    </source>
</evidence>
<dbReference type="InterPro" id="IPR027417">
    <property type="entry name" value="P-loop_NTPase"/>
</dbReference>
<dbReference type="Gene3D" id="1.10.8.60">
    <property type="match status" value="1"/>
</dbReference>
<evidence type="ECO:0000256" key="3">
    <source>
        <dbReference type="ARBA" id="ARBA00023015"/>
    </source>
</evidence>
<gene>
    <name evidence="7" type="ORF">EYC87_01345</name>
</gene>
<keyword evidence="4" id="KW-0238">DNA-binding</keyword>
<evidence type="ECO:0000256" key="4">
    <source>
        <dbReference type="ARBA" id="ARBA00023125"/>
    </source>
</evidence>
<dbReference type="EMBL" id="SHNP01000001">
    <property type="protein sequence ID" value="MCX2972230.1"/>
    <property type="molecule type" value="Genomic_DNA"/>
</dbReference>
<reference evidence="7" key="1">
    <citation type="submission" date="2019-02" db="EMBL/GenBank/DDBJ databases">
        <authorList>
            <person name="Li S.-H."/>
        </authorList>
    </citation>
    <scope>NUCLEOTIDE SEQUENCE</scope>
    <source>
        <strain evidence="7">IMCC8485</strain>
    </source>
</reference>
<dbReference type="PROSITE" id="PS00688">
    <property type="entry name" value="SIGMA54_INTERACT_3"/>
    <property type="match status" value="1"/>
</dbReference>
<dbReference type="PROSITE" id="PS50045">
    <property type="entry name" value="SIGMA54_INTERACT_4"/>
    <property type="match status" value="1"/>
</dbReference>
<protein>
    <submittedName>
        <fullName evidence="7">Sigma-54-dependent Fis family transcriptional regulator</fullName>
    </submittedName>
</protein>
<dbReference type="SMART" id="SM00382">
    <property type="entry name" value="AAA"/>
    <property type="match status" value="1"/>
</dbReference>
<evidence type="ECO:0000256" key="1">
    <source>
        <dbReference type="ARBA" id="ARBA00022741"/>
    </source>
</evidence>
<evidence type="ECO:0000313" key="8">
    <source>
        <dbReference type="Proteomes" id="UP001143307"/>
    </source>
</evidence>
<organism evidence="7 8">
    <name type="scientific">Candidatus Seongchinamella marina</name>
    <dbReference type="NCBI Taxonomy" id="2518990"/>
    <lineage>
        <taxon>Bacteria</taxon>
        <taxon>Pseudomonadati</taxon>
        <taxon>Pseudomonadota</taxon>
        <taxon>Gammaproteobacteria</taxon>
        <taxon>Cellvibrionales</taxon>
        <taxon>Halieaceae</taxon>
        <taxon>Seongchinamella</taxon>
    </lineage>
</organism>
<dbReference type="RefSeq" id="WP_279251270.1">
    <property type="nucleotide sequence ID" value="NZ_SHNP01000001.1"/>
</dbReference>
<keyword evidence="8" id="KW-1185">Reference proteome</keyword>
<name>A0ABT3SRG0_9GAMM</name>
<feature type="domain" description="Sigma-54 factor interaction" evidence="6">
    <location>
        <begin position="155"/>
        <end position="392"/>
    </location>
</feature>
<comment type="caution">
    <text evidence="7">The sequence shown here is derived from an EMBL/GenBank/DDBJ whole genome shotgun (WGS) entry which is preliminary data.</text>
</comment>
<keyword evidence="2" id="KW-0067">ATP-binding</keyword>
<keyword evidence="5" id="KW-0804">Transcription</keyword>
<dbReference type="Pfam" id="PF25601">
    <property type="entry name" value="AAA_lid_14"/>
    <property type="match status" value="1"/>
</dbReference>
<dbReference type="SUPFAM" id="SSF52540">
    <property type="entry name" value="P-loop containing nucleoside triphosphate hydrolases"/>
    <property type="match status" value="1"/>
</dbReference>
<accession>A0ABT3SRG0</accession>
<dbReference type="Proteomes" id="UP001143307">
    <property type="component" value="Unassembled WGS sequence"/>
</dbReference>
<keyword evidence="3" id="KW-0805">Transcription regulation</keyword>
<dbReference type="InterPro" id="IPR002078">
    <property type="entry name" value="Sigma_54_int"/>
</dbReference>
<dbReference type="InterPro" id="IPR025944">
    <property type="entry name" value="Sigma_54_int_dom_CS"/>
</dbReference>
<dbReference type="PANTHER" id="PTHR32071">
    <property type="entry name" value="TRANSCRIPTIONAL REGULATORY PROTEIN"/>
    <property type="match status" value="1"/>
</dbReference>
<dbReference type="InterPro" id="IPR025662">
    <property type="entry name" value="Sigma_54_int_dom_ATP-bd_1"/>
</dbReference>
<dbReference type="PROSITE" id="PS00675">
    <property type="entry name" value="SIGMA54_INTERACT_1"/>
    <property type="match status" value="1"/>
</dbReference>
<evidence type="ECO:0000256" key="2">
    <source>
        <dbReference type="ARBA" id="ARBA00022840"/>
    </source>
</evidence>
<sequence length="522" mass="56130">MPDDYSEMTLPTLRDAIAESVASPGLQCTIIFHPCVERIGQSALLSCAQKEHILGRQAPLFCANSGTKPLPLEDPYISRHALAVTVEDDGITLCRSAAASRCRVAGEELLQAELFIGNARLAAGVPLALSHTVVLMLRRTSVLKSPGPAALDRSLLGSSAVMDRLREEVMRAAYSDSDVLIMGETGVGKELVAQAIHCNSRRSDEPLVSVNMAAVPAGLASAVLFGNTKGAFTGADKARAGYFQEAQGGSLFLDEVGDTPEEVQPLLLRALQQREIQVVGGSARKVDVRVISATDAEIDGASCNFKSALRHRLAAIELRLPALAEHSEDIGELLMHFLSRACEREGRKDLLPAAHSGAHCLARWADLFHRFSCYHWPGNIRQLENFAGQVVVASDTQLRIPAPIIAEIDVKKSAVGAFGEKGPRVSAKPRKPMDITEVDFVKAMEHSLFEVAAVADELGVSRQSIYRRIDASARFRRASEIPMQDIQTTLASCGGSLGKAAFNLEVSASALRQRLRSLGTPA</sequence>
<evidence type="ECO:0000256" key="5">
    <source>
        <dbReference type="ARBA" id="ARBA00023163"/>
    </source>
</evidence>
<dbReference type="InterPro" id="IPR058031">
    <property type="entry name" value="AAA_lid_NorR"/>
</dbReference>
<evidence type="ECO:0000259" key="6">
    <source>
        <dbReference type="PROSITE" id="PS50045"/>
    </source>
</evidence>
<dbReference type="PROSITE" id="PS00676">
    <property type="entry name" value="SIGMA54_INTERACT_2"/>
    <property type="match status" value="1"/>
</dbReference>
<keyword evidence="1" id="KW-0547">Nucleotide-binding</keyword>
<dbReference type="InterPro" id="IPR025943">
    <property type="entry name" value="Sigma_54_int_dom_ATP-bd_2"/>
</dbReference>
<dbReference type="Gene3D" id="3.40.50.300">
    <property type="entry name" value="P-loop containing nucleotide triphosphate hydrolases"/>
    <property type="match status" value="1"/>
</dbReference>
<dbReference type="CDD" id="cd00009">
    <property type="entry name" value="AAA"/>
    <property type="match status" value="1"/>
</dbReference>
<dbReference type="InterPro" id="IPR003593">
    <property type="entry name" value="AAA+_ATPase"/>
</dbReference>